<dbReference type="GO" id="GO:0042597">
    <property type="term" value="C:periplasmic space"/>
    <property type="evidence" value="ECO:0007669"/>
    <property type="project" value="UniProtKB-SubCell"/>
</dbReference>
<dbReference type="OrthoDB" id="5323072at2"/>
<keyword evidence="3" id="KW-0574">Periplasm</keyword>
<proteinExistence type="predicted"/>
<dbReference type="Gene3D" id="2.30.30.760">
    <property type="match status" value="1"/>
</dbReference>
<dbReference type="PANTHER" id="PTHR36307">
    <property type="entry name" value="FLAGELLA BASAL BODY P-RING FORMATION PROTEIN FLGA"/>
    <property type="match status" value="1"/>
</dbReference>
<evidence type="ECO:0000313" key="6">
    <source>
        <dbReference type="Proteomes" id="UP000292781"/>
    </source>
</evidence>
<dbReference type="NCBIfam" id="TIGR03170">
    <property type="entry name" value="flgA_cterm"/>
    <property type="match status" value="1"/>
</dbReference>
<dbReference type="Pfam" id="PF13144">
    <property type="entry name" value="ChapFlgA"/>
    <property type="match status" value="1"/>
</dbReference>
<dbReference type="InterPro" id="IPR039246">
    <property type="entry name" value="Flagellar_FlgA"/>
</dbReference>
<evidence type="ECO:0000259" key="4">
    <source>
        <dbReference type="SMART" id="SM00858"/>
    </source>
</evidence>
<dbReference type="InterPro" id="IPR017585">
    <property type="entry name" value="SAF_FlgA"/>
</dbReference>
<keyword evidence="5" id="KW-0966">Cell projection</keyword>
<evidence type="ECO:0000313" key="5">
    <source>
        <dbReference type="EMBL" id="TBW33493.1"/>
    </source>
</evidence>
<name>A0A4V2KSM5_9HYPH</name>
<accession>A0A4V2KSM5</accession>
<protein>
    <submittedName>
        <fullName evidence="5">Flagellar basal body P-ring formation protein FlgA</fullName>
    </submittedName>
</protein>
<dbReference type="GO" id="GO:0044780">
    <property type="term" value="P:bacterial-type flagellum assembly"/>
    <property type="evidence" value="ECO:0007669"/>
    <property type="project" value="InterPro"/>
</dbReference>
<keyword evidence="5" id="KW-0969">Cilium</keyword>
<comment type="caution">
    <text evidence="5">The sequence shown here is derived from an EMBL/GenBank/DDBJ whole genome shotgun (WGS) entry which is preliminary data.</text>
</comment>
<dbReference type="RefSeq" id="WP_131311432.1">
    <property type="nucleotide sequence ID" value="NZ_SJFN01000043.1"/>
</dbReference>
<feature type="domain" description="SAF" evidence="4">
    <location>
        <begin position="224"/>
        <end position="286"/>
    </location>
</feature>
<dbReference type="CDD" id="cd11614">
    <property type="entry name" value="SAF_CpaB_FlgA_like"/>
    <property type="match status" value="1"/>
</dbReference>
<dbReference type="SMART" id="SM00858">
    <property type="entry name" value="SAF"/>
    <property type="match status" value="1"/>
</dbReference>
<keyword evidence="2" id="KW-0732">Signal</keyword>
<dbReference type="EMBL" id="SJFN01000043">
    <property type="protein sequence ID" value="TBW33493.1"/>
    <property type="molecule type" value="Genomic_DNA"/>
</dbReference>
<dbReference type="InterPro" id="IPR013974">
    <property type="entry name" value="SAF"/>
</dbReference>
<gene>
    <name evidence="5" type="primary">flgA</name>
    <name evidence="5" type="ORF">EYW49_20160</name>
</gene>
<dbReference type="Proteomes" id="UP000292781">
    <property type="component" value="Unassembled WGS sequence"/>
</dbReference>
<evidence type="ECO:0000256" key="1">
    <source>
        <dbReference type="ARBA" id="ARBA00004418"/>
    </source>
</evidence>
<dbReference type="Gene3D" id="3.90.1210.10">
    <property type="entry name" value="Antifreeze-like/N-acetylneuraminic acid synthase C-terminal domain"/>
    <property type="match status" value="1"/>
</dbReference>
<keyword evidence="5" id="KW-0282">Flagellum</keyword>
<comment type="subcellular location">
    <subcellularLocation>
        <location evidence="1">Periplasm</location>
    </subcellularLocation>
</comment>
<evidence type="ECO:0000256" key="3">
    <source>
        <dbReference type="ARBA" id="ARBA00022764"/>
    </source>
</evidence>
<evidence type="ECO:0000256" key="2">
    <source>
        <dbReference type="ARBA" id="ARBA00022729"/>
    </source>
</evidence>
<dbReference type="AlphaFoldDB" id="A0A4V2KSM5"/>
<sequence>MRISITDPRPNRLFDCSTEAGHRLMRCLGAAAVLALGAGLLFSGLATDVAWGGEMPAAPSLRSVVAVRSDVVTIGDFFEDAGAQATTALFRAPDLGTTGTVPARRVVELARAAGFTEAETGGLAEVTVSRLARPVEADELARVVAAAVLHQPGRTADDLAVDDLRVVFDGTVDPRQADLRSAVPVRVASLSTNPQTGRFDALVLIDKGDQVERLHLRGEVVETAAVVTLTRPINRGETVGRDDVQIERLPRRTTGVRRSMDPSEIVGMAARRQLRPGQPVAAADFVRPNVVTRGDMVTIVYETQALIVTSRGQSQDAGAVGDLVTVINPQSKRSIHATVTGPGRVSVGAPAAAVAALAKVNP</sequence>
<dbReference type="PANTHER" id="PTHR36307:SF1">
    <property type="entry name" value="FLAGELLA BASAL BODY P-RING FORMATION PROTEIN FLGA"/>
    <property type="match status" value="1"/>
</dbReference>
<organism evidence="5 6">
    <name type="scientific">Siculibacillus lacustris</name>
    <dbReference type="NCBI Taxonomy" id="1549641"/>
    <lineage>
        <taxon>Bacteria</taxon>
        <taxon>Pseudomonadati</taxon>
        <taxon>Pseudomonadota</taxon>
        <taxon>Alphaproteobacteria</taxon>
        <taxon>Hyphomicrobiales</taxon>
        <taxon>Ancalomicrobiaceae</taxon>
        <taxon>Siculibacillus</taxon>
    </lineage>
</organism>
<keyword evidence="6" id="KW-1185">Reference proteome</keyword>
<reference evidence="5 6" key="1">
    <citation type="submission" date="2019-02" db="EMBL/GenBank/DDBJ databases">
        <title>Siculibacillus lacustris gen. nov., sp. nov., a new rosette-forming bacterium isolated from a freshwater crater lake (Lake St. Ana, Romania).</title>
        <authorList>
            <person name="Felfoldi T."/>
            <person name="Marton Z."/>
            <person name="Szabo A."/>
            <person name="Mentes A."/>
            <person name="Boka K."/>
            <person name="Marialigeti K."/>
            <person name="Mathe I."/>
            <person name="Koncz M."/>
            <person name="Schumann P."/>
            <person name="Toth E."/>
        </authorList>
    </citation>
    <scope>NUCLEOTIDE SEQUENCE [LARGE SCALE GENOMIC DNA]</scope>
    <source>
        <strain evidence="5 6">SA-279</strain>
    </source>
</reference>